<accession>A0A5A7U847</accession>
<evidence type="ECO:0000313" key="2">
    <source>
        <dbReference type="EMBL" id="KAA0051494.1"/>
    </source>
</evidence>
<dbReference type="OrthoDB" id="1939491at2759"/>
<dbReference type="InterPro" id="IPR043502">
    <property type="entry name" value="DNA/RNA_pol_sf"/>
</dbReference>
<dbReference type="Gene3D" id="3.30.70.270">
    <property type="match status" value="1"/>
</dbReference>
<dbReference type="InterPro" id="IPR041577">
    <property type="entry name" value="RT_RNaseH_2"/>
</dbReference>
<dbReference type="CDD" id="cd00303">
    <property type="entry name" value="retropepsin_like"/>
    <property type="match status" value="1"/>
</dbReference>
<dbReference type="InterPro" id="IPR021109">
    <property type="entry name" value="Peptidase_aspartic_dom_sf"/>
</dbReference>
<dbReference type="Gene3D" id="2.40.70.10">
    <property type="entry name" value="Acid Proteases"/>
    <property type="match status" value="1"/>
</dbReference>
<organism evidence="2 3">
    <name type="scientific">Cucumis melo var. makuwa</name>
    <name type="common">Oriental melon</name>
    <dbReference type="NCBI Taxonomy" id="1194695"/>
    <lineage>
        <taxon>Eukaryota</taxon>
        <taxon>Viridiplantae</taxon>
        <taxon>Streptophyta</taxon>
        <taxon>Embryophyta</taxon>
        <taxon>Tracheophyta</taxon>
        <taxon>Spermatophyta</taxon>
        <taxon>Magnoliopsida</taxon>
        <taxon>eudicotyledons</taxon>
        <taxon>Gunneridae</taxon>
        <taxon>Pentapetalae</taxon>
        <taxon>rosids</taxon>
        <taxon>fabids</taxon>
        <taxon>Cucurbitales</taxon>
        <taxon>Cucurbitaceae</taxon>
        <taxon>Benincaseae</taxon>
        <taxon>Cucumis</taxon>
    </lineage>
</organism>
<dbReference type="EMBL" id="SSTE01011259">
    <property type="protein sequence ID" value="KAA0051494.1"/>
    <property type="molecule type" value="Genomic_DNA"/>
</dbReference>
<dbReference type="STRING" id="1194695.A0A5A7U847"/>
<dbReference type="PANTHER" id="PTHR24559:SF444">
    <property type="entry name" value="REVERSE TRANSCRIPTASE DOMAIN-CONTAINING PROTEIN"/>
    <property type="match status" value="1"/>
</dbReference>
<gene>
    <name evidence="2" type="ORF">E6C27_scaffold174G00130</name>
</gene>
<dbReference type="PANTHER" id="PTHR24559">
    <property type="entry name" value="TRANSPOSON TY3-I GAG-POL POLYPROTEIN"/>
    <property type="match status" value="1"/>
</dbReference>
<reference evidence="2 3" key="1">
    <citation type="submission" date="2019-08" db="EMBL/GenBank/DDBJ databases">
        <title>Draft genome sequences of two oriental melons (Cucumis melo L. var makuwa).</title>
        <authorList>
            <person name="Kwon S.-Y."/>
        </authorList>
    </citation>
    <scope>NUCLEOTIDE SEQUENCE [LARGE SCALE GENOMIC DNA]</scope>
    <source>
        <strain evidence="3">cv. SW 3</strain>
        <tissue evidence="2">Leaf</tissue>
    </source>
</reference>
<dbReference type="InterPro" id="IPR043128">
    <property type="entry name" value="Rev_trsase/Diguanyl_cyclase"/>
</dbReference>
<dbReference type="Gene3D" id="3.10.10.10">
    <property type="entry name" value="HIV Type 1 Reverse Transcriptase, subunit A, domain 1"/>
    <property type="match status" value="1"/>
</dbReference>
<evidence type="ECO:0000313" key="3">
    <source>
        <dbReference type="Proteomes" id="UP000321393"/>
    </source>
</evidence>
<name>A0A5A7U847_CUCMM</name>
<dbReference type="InterPro" id="IPR053134">
    <property type="entry name" value="RNA-dir_DNA_polymerase"/>
</dbReference>
<protein>
    <submittedName>
        <fullName evidence="2">RNA-directed DNA polymerase-like protein</fullName>
    </submittedName>
</protein>
<feature type="domain" description="Reverse transcriptase/retrotransposon-derived protein RNase H-like" evidence="1">
    <location>
        <begin position="150"/>
        <end position="216"/>
    </location>
</feature>
<keyword evidence="2" id="KW-0808">Transferase</keyword>
<dbReference type="Pfam" id="PF17919">
    <property type="entry name" value="RT_RNaseH_2"/>
    <property type="match status" value="1"/>
</dbReference>
<dbReference type="GO" id="GO:0003964">
    <property type="term" value="F:RNA-directed DNA polymerase activity"/>
    <property type="evidence" value="ECO:0007669"/>
    <property type="project" value="UniProtKB-KW"/>
</dbReference>
<keyword evidence="2" id="KW-0695">RNA-directed DNA polymerase</keyword>
<proteinExistence type="predicted"/>
<comment type="caution">
    <text evidence="2">The sequence shown here is derived from an EMBL/GenBank/DDBJ whole genome shotgun (WGS) entry which is preliminary data.</text>
</comment>
<dbReference type="SUPFAM" id="SSF56672">
    <property type="entry name" value="DNA/RNA polymerases"/>
    <property type="match status" value="1"/>
</dbReference>
<sequence>MKVVNCTTLPIFGLVKQTMIKLGGWNGPIDFVVVKMDDIDMVLGMDFLLEHQKSFARDEPIFMAIPLKSLENPRETIPKDILWAKPPAKNAYCIASLEKKKDGTLRLCIDYLNKLTIQNKYPLLIITDLFDRLHEARYFSKLDLGSGYYQIAFDGLKQVMIEGAVLEIIDVTKHFDVGIDVSDDVLGGFLLQSGHPIKYENRKLNAAVRKRNACSGKLPKGLETIFTRWQKFLAEFEHKKRSSNRVADALSQKKEHATLSILAHLQASKIDGSVRNVLSEFLQKDPTA</sequence>
<dbReference type="AlphaFoldDB" id="A0A5A7U847"/>
<dbReference type="Proteomes" id="UP000321393">
    <property type="component" value="Unassembled WGS sequence"/>
</dbReference>
<keyword evidence="2" id="KW-0548">Nucleotidyltransferase</keyword>
<evidence type="ECO:0000259" key="1">
    <source>
        <dbReference type="Pfam" id="PF17919"/>
    </source>
</evidence>